<name>A0A0P6X2Z7_9CHLR</name>
<dbReference type="CDD" id="cd03794">
    <property type="entry name" value="GT4_WbuB-like"/>
    <property type="match status" value="1"/>
</dbReference>
<protein>
    <recommendedName>
        <fullName evidence="3">Glycosyltransferase subfamily 4-like N-terminal domain-containing protein</fullName>
    </recommendedName>
</protein>
<gene>
    <name evidence="4" type="ORF">AC812_09350</name>
</gene>
<keyword evidence="5" id="KW-1185">Reference proteome</keyword>
<dbReference type="Pfam" id="PF13692">
    <property type="entry name" value="Glyco_trans_1_4"/>
    <property type="match status" value="1"/>
</dbReference>
<reference evidence="4 5" key="1">
    <citation type="submission" date="2015-07" db="EMBL/GenBank/DDBJ databases">
        <title>Draft genome of Bellilinea caldifistulae DSM 17877.</title>
        <authorList>
            <person name="Hemp J."/>
            <person name="Ward L.M."/>
            <person name="Pace L.A."/>
            <person name="Fischer W.W."/>
        </authorList>
    </citation>
    <scope>NUCLEOTIDE SEQUENCE [LARGE SCALE GENOMIC DNA]</scope>
    <source>
        <strain evidence="4 5">GOMI-1</strain>
    </source>
</reference>
<sequence length="381" mass="42521">MKICCITSFRIPSKAANSIQVMKVGQALSQLGHEVVLFTPGHVHTPWKDLAALYGLTLPFEVIWLPAYASLKRYDFAVKAVQQAGLRKADLIYTWLPQAGLLGVLLGFPVVLEIHDRPTGRLGSWLLRRMAEMRGEKRFAVITRALEQALRHEFGIPFKKDEVVIAPNGVDLQRFEQLPAPPEARRQLNLPQQLTAVYSGHFYAGRGMDLLLGLAQRFPNIHFLWVGGQPDAVESYREVVRMKGLTNVTLTGFVENQRLPLFQAAGEILLMPYERQIAGSGGGNSADICSPMKMFEYLACGRAILASDLPVLHEVLQENNAVFCPPQDLEGWSNALSALVSDLNRIEMLGKNARETARRFTWVVREEKILAGFPHREGVKA</sequence>
<dbReference type="Gene3D" id="3.40.50.2000">
    <property type="entry name" value="Glycogen Phosphorylase B"/>
    <property type="match status" value="2"/>
</dbReference>
<evidence type="ECO:0000256" key="2">
    <source>
        <dbReference type="ARBA" id="ARBA00022679"/>
    </source>
</evidence>
<accession>A0A0P6X2Z7</accession>
<evidence type="ECO:0000313" key="5">
    <source>
        <dbReference type="Proteomes" id="UP000050514"/>
    </source>
</evidence>
<dbReference type="AlphaFoldDB" id="A0A0P6X2Z7"/>
<keyword evidence="2" id="KW-0808">Transferase</keyword>
<evidence type="ECO:0000259" key="3">
    <source>
        <dbReference type="Pfam" id="PF13439"/>
    </source>
</evidence>
<dbReference type="Proteomes" id="UP000050514">
    <property type="component" value="Unassembled WGS sequence"/>
</dbReference>
<feature type="domain" description="Glycosyltransferase subfamily 4-like N-terminal" evidence="3">
    <location>
        <begin position="21"/>
        <end position="174"/>
    </location>
</feature>
<evidence type="ECO:0000313" key="4">
    <source>
        <dbReference type="EMBL" id="KPL75461.1"/>
    </source>
</evidence>
<organism evidence="4 5">
    <name type="scientific">Bellilinea caldifistulae</name>
    <dbReference type="NCBI Taxonomy" id="360411"/>
    <lineage>
        <taxon>Bacteria</taxon>
        <taxon>Bacillati</taxon>
        <taxon>Chloroflexota</taxon>
        <taxon>Anaerolineae</taxon>
        <taxon>Anaerolineales</taxon>
        <taxon>Anaerolineaceae</taxon>
        <taxon>Bellilinea</taxon>
    </lineage>
</organism>
<dbReference type="GO" id="GO:0016757">
    <property type="term" value="F:glycosyltransferase activity"/>
    <property type="evidence" value="ECO:0007669"/>
    <property type="project" value="UniProtKB-KW"/>
</dbReference>
<comment type="caution">
    <text evidence="4">The sequence shown here is derived from an EMBL/GenBank/DDBJ whole genome shotgun (WGS) entry which is preliminary data.</text>
</comment>
<dbReference type="PATRIC" id="fig|360411.5.peg.3035"/>
<keyword evidence="1" id="KW-0328">Glycosyltransferase</keyword>
<dbReference type="STRING" id="360411.AC812_09350"/>
<dbReference type="Pfam" id="PF13439">
    <property type="entry name" value="Glyco_transf_4"/>
    <property type="match status" value="1"/>
</dbReference>
<proteinExistence type="predicted"/>
<evidence type="ECO:0000256" key="1">
    <source>
        <dbReference type="ARBA" id="ARBA00022676"/>
    </source>
</evidence>
<dbReference type="SUPFAM" id="SSF53756">
    <property type="entry name" value="UDP-Glycosyltransferase/glycogen phosphorylase"/>
    <property type="match status" value="1"/>
</dbReference>
<dbReference type="PANTHER" id="PTHR12526:SF510">
    <property type="entry name" value="D-INOSITOL 3-PHOSPHATE GLYCOSYLTRANSFERASE"/>
    <property type="match status" value="1"/>
</dbReference>
<dbReference type="PANTHER" id="PTHR12526">
    <property type="entry name" value="GLYCOSYLTRANSFERASE"/>
    <property type="match status" value="1"/>
</dbReference>
<dbReference type="EMBL" id="LGHJ01000014">
    <property type="protein sequence ID" value="KPL75461.1"/>
    <property type="molecule type" value="Genomic_DNA"/>
</dbReference>
<dbReference type="InterPro" id="IPR028098">
    <property type="entry name" value="Glyco_trans_4-like_N"/>
</dbReference>